<dbReference type="Proteomes" id="UP001153269">
    <property type="component" value="Unassembled WGS sequence"/>
</dbReference>
<feature type="compositionally biased region" description="Basic and acidic residues" evidence="1">
    <location>
        <begin position="1"/>
        <end position="10"/>
    </location>
</feature>
<comment type="caution">
    <text evidence="2">The sequence shown here is derived from an EMBL/GenBank/DDBJ whole genome shotgun (WGS) entry which is preliminary data.</text>
</comment>
<dbReference type="EMBL" id="CADEAL010004136">
    <property type="protein sequence ID" value="CAB1452638.1"/>
    <property type="molecule type" value="Genomic_DNA"/>
</dbReference>
<sequence>MTDRPQEARSCRRAVSPGGTTAHVCHTAYTLPAGPVTACTSPPPASLPSPRLPFAYSSETWSGIQRDVLALLRCSLTLTALSKDIPESPAIPLLCHAVEQTRVAHTIIQANSRRQKRRWTHIQRKGREVTHSRDRRHRENLADVRKAHTPLPSFRRRQTAFGLTGVVITRLPLGSDSNMTRMNGPTSYPNQDTCFFHLTTASPSHPPLSLYQAKEGKKCVTESDLKEGRGRE</sequence>
<protein>
    <submittedName>
        <fullName evidence="2">Uncharacterized protein</fullName>
    </submittedName>
</protein>
<evidence type="ECO:0000256" key="1">
    <source>
        <dbReference type="SAM" id="MobiDB-lite"/>
    </source>
</evidence>
<evidence type="ECO:0000313" key="2">
    <source>
        <dbReference type="EMBL" id="CAB1452638.1"/>
    </source>
</evidence>
<feature type="region of interest" description="Disordered" evidence="1">
    <location>
        <begin position="1"/>
        <end position="20"/>
    </location>
</feature>
<keyword evidence="3" id="KW-1185">Reference proteome</keyword>
<gene>
    <name evidence="2" type="ORF">PLEPLA_LOCUS40388</name>
</gene>
<evidence type="ECO:0000313" key="3">
    <source>
        <dbReference type="Proteomes" id="UP001153269"/>
    </source>
</evidence>
<proteinExistence type="predicted"/>
<name>A0A9N7Z1W6_PLEPL</name>
<reference evidence="2" key="1">
    <citation type="submission" date="2020-03" db="EMBL/GenBank/DDBJ databases">
        <authorList>
            <person name="Weist P."/>
        </authorList>
    </citation>
    <scope>NUCLEOTIDE SEQUENCE</scope>
</reference>
<accession>A0A9N7Z1W6</accession>
<organism evidence="2 3">
    <name type="scientific">Pleuronectes platessa</name>
    <name type="common">European plaice</name>
    <dbReference type="NCBI Taxonomy" id="8262"/>
    <lineage>
        <taxon>Eukaryota</taxon>
        <taxon>Metazoa</taxon>
        <taxon>Chordata</taxon>
        <taxon>Craniata</taxon>
        <taxon>Vertebrata</taxon>
        <taxon>Euteleostomi</taxon>
        <taxon>Actinopterygii</taxon>
        <taxon>Neopterygii</taxon>
        <taxon>Teleostei</taxon>
        <taxon>Neoteleostei</taxon>
        <taxon>Acanthomorphata</taxon>
        <taxon>Carangaria</taxon>
        <taxon>Pleuronectiformes</taxon>
        <taxon>Pleuronectoidei</taxon>
        <taxon>Pleuronectidae</taxon>
        <taxon>Pleuronectes</taxon>
    </lineage>
</organism>
<dbReference type="AlphaFoldDB" id="A0A9N7Z1W6"/>